<gene>
    <name evidence="2" type="ORF">JK358_05780</name>
</gene>
<dbReference type="PANTHER" id="PTHR46825">
    <property type="entry name" value="D-ALANYL-D-ALANINE-CARBOXYPEPTIDASE/ENDOPEPTIDASE AMPH"/>
    <property type="match status" value="1"/>
</dbReference>
<dbReference type="PANTHER" id="PTHR46825:SF10">
    <property type="entry name" value="BETA-LACTAMASE-RELATED DOMAIN-CONTAINING PROTEIN"/>
    <property type="match status" value="1"/>
</dbReference>
<dbReference type="SUPFAM" id="SSF56601">
    <property type="entry name" value="beta-lactamase/transpeptidase-like"/>
    <property type="match status" value="1"/>
</dbReference>
<evidence type="ECO:0000259" key="1">
    <source>
        <dbReference type="Pfam" id="PF00144"/>
    </source>
</evidence>
<feature type="domain" description="Beta-lactamase-related" evidence="1">
    <location>
        <begin position="9"/>
        <end position="353"/>
    </location>
</feature>
<accession>A0ABS1M438</accession>
<comment type="caution">
    <text evidence="2">The sequence shown here is derived from an EMBL/GenBank/DDBJ whole genome shotgun (WGS) entry which is preliminary data.</text>
</comment>
<dbReference type="InterPro" id="IPR050491">
    <property type="entry name" value="AmpC-like"/>
</dbReference>
<keyword evidence="3" id="KW-1185">Reference proteome</keyword>
<sequence length="468" mass="50534">MTVDIEAARQRVAELLTEYRIPSAAVGIRHGGRITEFAVGVRDVTTGAPATVDTIYQCGSMTKTWTALAFLRMCELGPVALDEPVRTWLPEFTLADSRVAAALTPRQLLNHTSGIEESFGDPGEGEDVYARMVANIADAPQVFPLGHTHGYSPALGYAILARIMEVAGGAPWHDILRRLVFEPLGQRDTTCLPWEVDRERAATGHVVMSPEQGPVPSPVEYLPRAYGPGGWVNSTVRDVLALAGVFLGTGGSTTGAAARAGRGPGALLAPASVREMMDSRVPVPDPYLFGPEWALGLIVCDWQGHTVFASDGSTIGHNARLRIFPEHDLAITVLTNGGPRESFAARAFDAILAGLDAPRPPEPPKPDPALRLDPARYVGEYSRPGTRFEVTARGDRLRLALLPDPVHARILGGTDRLEYDLLPISETHFLVPPSHPDEDPQTLALYDFGEGTARYLHINCRVHPRGPA</sequence>
<dbReference type="InterPro" id="IPR001466">
    <property type="entry name" value="Beta-lactam-related"/>
</dbReference>
<dbReference type="Proteomes" id="UP000602198">
    <property type="component" value="Unassembled WGS sequence"/>
</dbReference>
<name>A0ABS1M438_9NOCA</name>
<evidence type="ECO:0000313" key="2">
    <source>
        <dbReference type="EMBL" id="MBL1073898.1"/>
    </source>
</evidence>
<reference evidence="2 3" key="1">
    <citation type="submission" date="2021-01" db="EMBL/GenBank/DDBJ databases">
        <title>WGS of actinomycetes isolated from Thailand.</title>
        <authorList>
            <person name="Thawai C."/>
        </authorList>
    </citation>
    <scope>NUCLEOTIDE SEQUENCE [LARGE SCALE GENOMIC DNA]</scope>
    <source>
        <strain evidence="2 3">LPG 2</strain>
    </source>
</reference>
<protein>
    <submittedName>
        <fullName evidence="2">Beta-lactamase family protein</fullName>
    </submittedName>
</protein>
<evidence type="ECO:0000313" key="3">
    <source>
        <dbReference type="Proteomes" id="UP000602198"/>
    </source>
</evidence>
<dbReference type="Pfam" id="PF00144">
    <property type="entry name" value="Beta-lactamase"/>
    <property type="match status" value="1"/>
</dbReference>
<dbReference type="RefSeq" id="WP_201944513.1">
    <property type="nucleotide sequence ID" value="NZ_JAERRJ010000002.1"/>
</dbReference>
<proteinExistence type="predicted"/>
<dbReference type="EMBL" id="JAERRJ010000002">
    <property type="protein sequence ID" value="MBL1073898.1"/>
    <property type="molecule type" value="Genomic_DNA"/>
</dbReference>
<organism evidence="2 3">
    <name type="scientific">Nocardia acididurans</name>
    <dbReference type="NCBI Taxonomy" id="2802282"/>
    <lineage>
        <taxon>Bacteria</taxon>
        <taxon>Bacillati</taxon>
        <taxon>Actinomycetota</taxon>
        <taxon>Actinomycetes</taxon>
        <taxon>Mycobacteriales</taxon>
        <taxon>Nocardiaceae</taxon>
        <taxon>Nocardia</taxon>
    </lineage>
</organism>
<dbReference type="InterPro" id="IPR012338">
    <property type="entry name" value="Beta-lactam/transpept-like"/>
</dbReference>
<dbReference type="Gene3D" id="3.40.710.10">
    <property type="entry name" value="DD-peptidase/beta-lactamase superfamily"/>
    <property type="match status" value="1"/>
</dbReference>